<accession>A0A6J4PHL3</accession>
<evidence type="ECO:0000313" key="1">
    <source>
        <dbReference type="EMBL" id="CAA9416071.1"/>
    </source>
</evidence>
<gene>
    <name evidence="1" type="ORF">AVDCRST_MAG94-6698</name>
</gene>
<dbReference type="EMBL" id="CADCTY010002302">
    <property type="protein sequence ID" value="CAA9416071.1"/>
    <property type="molecule type" value="Genomic_DNA"/>
</dbReference>
<name>A0A6J4PHL3_9CYAN</name>
<proteinExistence type="predicted"/>
<dbReference type="AlphaFoldDB" id="A0A6J4PHL3"/>
<sequence>MRSAKIPIPAASRRGITEFFLRNALPQRFIFVASHGESTHLRL</sequence>
<feature type="non-terminal residue" evidence="1">
    <location>
        <position position="43"/>
    </location>
</feature>
<organism evidence="1">
    <name type="scientific">uncultured Leptolyngbya sp</name>
    <dbReference type="NCBI Taxonomy" id="332963"/>
    <lineage>
        <taxon>Bacteria</taxon>
        <taxon>Bacillati</taxon>
        <taxon>Cyanobacteriota</taxon>
        <taxon>Cyanophyceae</taxon>
        <taxon>Leptolyngbyales</taxon>
        <taxon>Leptolyngbyaceae</taxon>
        <taxon>Leptolyngbya group</taxon>
        <taxon>Leptolyngbya</taxon>
        <taxon>environmental samples</taxon>
    </lineage>
</organism>
<protein>
    <submittedName>
        <fullName evidence="1">Uncharacterized protein</fullName>
    </submittedName>
</protein>
<reference evidence="1" key="1">
    <citation type="submission" date="2020-02" db="EMBL/GenBank/DDBJ databases">
        <authorList>
            <person name="Meier V. D."/>
        </authorList>
    </citation>
    <scope>NUCLEOTIDE SEQUENCE</scope>
    <source>
        <strain evidence="1">AVDCRST_MAG94</strain>
    </source>
</reference>